<evidence type="ECO:0000313" key="2">
    <source>
        <dbReference type="EMBL" id="EEP78132.1"/>
    </source>
</evidence>
<dbReference type="KEGG" id="ure:UREG_02977"/>
<keyword evidence="3" id="KW-1185">Reference proteome</keyword>
<feature type="compositionally biased region" description="Basic and acidic residues" evidence="1">
    <location>
        <begin position="145"/>
        <end position="158"/>
    </location>
</feature>
<sequence>MASLEQQSNAHSSLSLALETLTDSVSGALAALPHDQPHHDASDKSSVLAPADGISLLDTKNEVLLSYLQTLAFFLLLQVRRLNAQPLQRASGLSQDVTTQEQEVVNRLVELRSYLERGVKPLENRLKYQVDKILKAADDAERTQRIAAGKKETKRKDIAGGSDTDSSTGSKMSGASSDEDETEEDEDIDELAYRPNLAALSKGTKDTENPATSTKSTPGDGVYRPPKIKPTALPMEASDRRSDREPRRPAKSRVIDEFVSAEMSVAPMAEPSIGSTIRAGGREVRTQRQREIEAERRSYEETNFVRLPKESKKDRAQRGAKRQGGFGGEDWRSLGEGADRIERLTRRNKGAGGALEKSRKRRLTEDGPRGDGVSIGEGFEKRRKKVAGWKK</sequence>
<dbReference type="HOGENOM" id="CLU_065858_0_0_1"/>
<proteinExistence type="predicted"/>
<dbReference type="Proteomes" id="UP000002058">
    <property type="component" value="Unassembled WGS sequence"/>
</dbReference>
<name>C4JNH9_UNCRE</name>
<feature type="compositionally biased region" description="Basic and acidic residues" evidence="1">
    <location>
        <begin position="280"/>
        <end position="300"/>
    </location>
</feature>
<dbReference type="PANTHER" id="PTHR13237:SF9">
    <property type="entry name" value="NEUROGUIDIN"/>
    <property type="match status" value="1"/>
</dbReference>
<dbReference type="InterPro" id="IPR007146">
    <property type="entry name" value="Sas10/Utp3/C1D"/>
</dbReference>
<dbReference type="InParanoid" id="C4JNH9"/>
<gene>
    <name evidence="2" type="ORF">UREG_02977</name>
</gene>
<feature type="compositionally biased region" description="Acidic residues" evidence="1">
    <location>
        <begin position="177"/>
        <end position="190"/>
    </location>
</feature>
<dbReference type="Pfam" id="PF04000">
    <property type="entry name" value="Sas10_Utp3"/>
    <property type="match status" value="1"/>
</dbReference>
<feature type="compositionally biased region" description="Basic and acidic residues" evidence="1">
    <location>
        <begin position="329"/>
        <end position="345"/>
    </location>
</feature>
<protein>
    <submittedName>
        <fullName evidence="2">Uncharacterized protein</fullName>
    </submittedName>
</protein>
<feature type="region of interest" description="Disordered" evidence="1">
    <location>
        <begin position="145"/>
        <end position="391"/>
    </location>
</feature>
<dbReference type="GO" id="GO:0032040">
    <property type="term" value="C:small-subunit processome"/>
    <property type="evidence" value="ECO:0007669"/>
    <property type="project" value="TreeGrafter"/>
</dbReference>
<accession>C4JNH9</accession>
<organism evidence="2 3">
    <name type="scientific">Uncinocarpus reesii (strain UAMH 1704)</name>
    <dbReference type="NCBI Taxonomy" id="336963"/>
    <lineage>
        <taxon>Eukaryota</taxon>
        <taxon>Fungi</taxon>
        <taxon>Dikarya</taxon>
        <taxon>Ascomycota</taxon>
        <taxon>Pezizomycotina</taxon>
        <taxon>Eurotiomycetes</taxon>
        <taxon>Eurotiomycetidae</taxon>
        <taxon>Onygenales</taxon>
        <taxon>Onygenaceae</taxon>
        <taxon>Uncinocarpus</taxon>
    </lineage>
</organism>
<dbReference type="GeneID" id="8438996"/>
<dbReference type="AlphaFoldDB" id="C4JNH9"/>
<evidence type="ECO:0000256" key="1">
    <source>
        <dbReference type="SAM" id="MobiDB-lite"/>
    </source>
</evidence>
<dbReference type="GO" id="GO:0000462">
    <property type="term" value="P:maturation of SSU-rRNA from tricistronic rRNA transcript (SSU-rRNA, 5.8S rRNA, LSU-rRNA)"/>
    <property type="evidence" value="ECO:0007669"/>
    <property type="project" value="TreeGrafter"/>
</dbReference>
<feature type="compositionally biased region" description="Low complexity" evidence="1">
    <location>
        <begin position="160"/>
        <end position="176"/>
    </location>
</feature>
<dbReference type="PANTHER" id="PTHR13237">
    <property type="entry name" value="SOMETHING ABOUT SILENCING PROTEIN 10-RELATED"/>
    <property type="match status" value="1"/>
</dbReference>
<feature type="compositionally biased region" description="Basic and acidic residues" evidence="1">
    <location>
        <begin position="307"/>
        <end position="317"/>
    </location>
</feature>
<dbReference type="RefSeq" id="XP_002543461.1">
    <property type="nucleotide sequence ID" value="XM_002543415.1"/>
</dbReference>
<dbReference type="VEuPathDB" id="FungiDB:UREG_02977"/>
<feature type="compositionally biased region" description="Basic and acidic residues" evidence="1">
    <location>
        <begin position="237"/>
        <end position="256"/>
    </location>
</feature>
<feature type="compositionally biased region" description="Basic residues" evidence="1">
    <location>
        <begin position="381"/>
        <end position="391"/>
    </location>
</feature>
<dbReference type="eggNOG" id="KOG3117">
    <property type="taxonomic scope" value="Eukaryota"/>
</dbReference>
<dbReference type="EMBL" id="CH476616">
    <property type="protein sequence ID" value="EEP78132.1"/>
    <property type="molecule type" value="Genomic_DNA"/>
</dbReference>
<dbReference type="OMA" id="RHTKSER"/>
<evidence type="ECO:0000313" key="3">
    <source>
        <dbReference type="Proteomes" id="UP000002058"/>
    </source>
</evidence>
<dbReference type="OrthoDB" id="203440at2759"/>
<dbReference type="STRING" id="336963.C4JNH9"/>
<dbReference type="FunCoup" id="C4JNH9">
    <property type="interactions" value="972"/>
</dbReference>
<reference evidence="3" key="1">
    <citation type="journal article" date="2009" name="Genome Res.">
        <title>Comparative genomic analyses of the human fungal pathogens Coccidioides and their relatives.</title>
        <authorList>
            <person name="Sharpton T.J."/>
            <person name="Stajich J.E."/>
            <person name="Rounsley S.D."/>
            <person name="Gardner M.J."/>
            <person name="Wortman J.R."/>
            <person name="Jordar V.S."/>
            <person name="Maiti R."/>
            <person name="Kodira C.D."/>
            <person name="Neafsey D.E."/>
            <person name="Zeng Q."/>
            <person name="Hung C.-Y."/>
            <person name="McMahan C."/>
            <person name="Muszewska A."/>
            <person name="Grynberg M."/>
            <person name="Mandel M.A."/>
            <person name="Kellner E.M."/>
            <person name="Barker B.M."/>
            <person name="Galgiani J.N."/>
            <person name="Orbach M.J."/>
            <person name="Kirkland T.N."/>
            <person name="Cole G.T."/>
            <person name="Henn M.R."/>
            <person name="Birren B.W."/>
            <person name="Taylor J.W."/>
        </authorList>
    </citation>
    <scope>NUCLEOTIDE SEQUENCE [LARGE SCALE GENOMIC DNA]</scope>
    <source>
        <strain evidence="3">UAMH 1704</strain>
    </source>
</reference>